<evidence type="ECO:0000256" key="6">
    <source>
        <dbReference type="PIRSR" id="PIRSR625705-1"/>
    </source>
</evidence>
<keyword evidence="4 10" id="KW-0378">Hydrolase</keyword>
<feature type="compositionally biased region" description="Basic and acidic residues" evidence="7">
    <location>
        <begin position="486"/>
        <end position="503"/>
    </location>
</feature>
<evidence type="ECO:0000256" key="1">
    <source>
        <dbReference type="ARBA" id="ARBA00001231"/>
    </source>
</evidence>
<dbReference type="SUPFAM" id="SSF51445">
    <property type="entry name" value="(Trans)glycosidases"/>
    <property type="match status" value="1"/>
</dbReference>
<dbReference type="Pfam" id="PF02838">
    <property type="entry name" value="Glyco_hydro_20b"/>
    <property type="match status" value="1"/>
</dbReference>
<dbReference type="InterPro" id="IPR029018">
    <property type="entry name" value="Hex-like_dom2"/>
</dbReference>
<name>A0A8J7KL94_9ACTN</name>
<feature type="active site" description="Proton donor" evidence="6">
    <location>
        <position position="302"/>
    </location>
</feature>
<sequence length="512" mass="55723">MLPLPRSVTWGAGEFELTARTGLSVGEGLDGVAHWLRGALGPALDRWLPPAGADGTIALAVDSALPASGYLLVVTRDGVTLLGGDPAGVFHGAQTLRQLLPPAAYRRAPVADGPWRIPAVTVRDAPRYGWRGCMLDVARHFMPKADVLRFVDLLAAHKLNVLHLHLTDDQGWRVEIPGYPLLTEVGGWRAESMVGSRQHGRFDGRPHGGYYTADDLREIVGYAAARFVTVVPEIDLPGHTQSAVAAYPWLAPGHGPVGVRTGWGLSPHGIDLTDDTLEFCRNVLDEVCALFPGEFIGIGGDECPPDQPLDARRRFGRALVDHLATHGRRAYAWDEILEGGAPRGVAVAAWRGPGVTRAAAEAGHDVVACPDLSTYLDYRQSDHADEPVPVGTVLTVDDVYAFDPATLAPDHPERLLGAQCNVWTEHMPTTRAVDYMVFPRLCAFAEVVWNSGRHADFRDRLAEHLPRLDAMGVEYRPEAGPLPWQRRPDAAGWPRDRADRESELDALVNAPR</sequence>
<dbReference type="InterPro" id="IPR015883">
    <property type="entry name" value="Glyco_hydro_20_cat"/>
</dbReference>
<dbReference type="EC" id="3.2.1.52" evidence="3"/>
<evidence type="ECO:0000256" key="7">
    <source>
        <dbReference type="SAM" id="MobiDB-lite"/>
    </source>
</evidence>
<dbReference type="Gene3D" id="3.30.379.10">
    <property type="entry name" value="Chitobiase/beta-hexosaminidase domain 2-like"/>
    <property type="match status" value="1"/>
</dbReference>
<evidence type="ECO:0000313" key="10">
    <source>
        <dbReference type="EMBL" id="MBG6137691.1"/>
    </source>
</evidence>
<gene>
    <name evidence="10" type="ORF">IW245_003885</name>
</gene>
<reference evidence="10" key="1">
    <citation type="submission" date="2020-11" db="EMBL/GenBank/DDBJ databases">
        <title>Sequencing the genomes of 1000 actinobacteria strains.</title>
        <authorList>
            <person name="Klenk H.-P."/>
        </authorList>
    </citation>
    <scope>NUCLEOTIDE SEQUENCE</scope>
    <source>
        <strain evidence="10">DSM 45356</strain>
    </source>
</reference>
<keyword evidence="11" id="KW-1185">Reference proteome</keyword>
<evidence type="ECO:0000256" key="4">
    <source>
        <dbReference type="ARBA" id="ARBA00022801"/>
    </source>
</evidence>
<dbReference type="CDD" id="cd06563">
    <property type="entry name" value="GH20_chitobiase-like"/>
    <property type="match status" value="1"/>
</dbReference>
<evidence type="ECO:0000259" key="9">
    <source>
        <dbReference type="Pfam" id="PF02838"/>
    </source>
</evidence>
<feature type="region of interest" description="Disordered" evidence="7">
    <location>
        <begin position="478"/>
        <end position="512"/>
    </location>
</feature>
<protein>
    <recommendedName>
        <fullName evidence="3">beta-N-acetylhexosaminidase</fullName>
        <ecNumber evidence="3">3.2.1.52</ecNumber>
    </recommendedName>
</protein>
<dbReference type="RefSeq" id="WP_197004526.1">
    <property type="nucleotide sequence ID" value="NZ_BONS01000024.1"/>
</dbReference>
<organism evidence="10 11">
    <name type="scientific">Longispora fulva</name>
    <dbReference type="NCBI Taxonomy" id="619741"/>
    <lineage>
        <taxon>Bacteria</taxon>
        <taxon>Bacillati</taxon>
        <taxon>Actinomycetota</taxon>
        <taxon>Actinomycetes</taxon>
        <taxon>Micromonosporales</taxon>
        <taxon>Micromonosporaceae</taxon>
        <taxon>Longispora</taxon>
    </lineage>
</organism>
<dbReference type="SUPFAM" id="SSF55545">
    <property type="entry name" value="beta-N-acetylhexosaminidase-like domain"/>
    <property type="match status" value="1"/>
</dbReference>
<feature type="domain" description="Glycoside hydrolase family 20 catalytic" evidence="8">
    <location>
        <begin position="128"/>
        <end position="305"/>
    </location>
</feature>
<dbReference type="GO" id="GO:0016020">
    <property type="term" value="C:membrane"/>
    <property type="evidence" value="ECO:0007669"/>
    <property type="project" value="TreeGrafter"/>
</dbReference>
<dbReference type="InterPro" id="IPR025705">
    <property type="entry name" value="Beta_hexosaminidase_sua/sub"/>
</dbReference>
<evidence type="ECO:0000313" key="11">
    <source>
        <dbReference type="Proteomes" id="UP000622552"/>
    </source>
</evidence>
<dbReference type="PRINTS" id="PR00738">
    <property type="entry name" value="GLHYDRLASE20"/>
</dbReference>
<evidence type="ECO:0000256" key="3">
    <source>
        <dbReference type="ARBA" id="ARBA00012663"/>
    </source>
</evidence>
<dbReference type="GO" id="GO:0005975">
    <property type="term" value="P:carbohydrate metabolic process"/>
    <property type="evidence" value="ECO:0007669"/>
    <property type="project" value="InterPro"/>
</dbReference>
<comment type="catalytic activity">
    <reaction evidence="1">
        <text>Hydrolysis of terminal non-reducing N-acetyl-D-hexosamine residues in N-acetyl-beta-D-hexosaminides.</text>
        <dbReference type="EC" id="3.2.1.52"/>
    </reaction>
</comment>
<feature type="domain" description="Beta-hexosaminidase bacterial type N-terminal" evidence="9">
    <location>
        <begin position="2"/>
        <end position="125"/>
    </location>
</feature>
<evidence type="ECO:0000259" key="8">
    <source>
        <dbReference type="Pfam" id="PF00728"/>
    </source>
</evidence>
<dbReference type="EMBL" id="JADOUF010000001">
    <property type="protein sequence ID" value="MBG6137691.1"/>
    <property type="molecule type" value="Genomic_DNA"/>
</dbReference>
<dbReference type="PANTHER" id="PTHR22600:SF57">
    <property type="entry name" value="BETA-N-ACETYLHEXOSAMINIDASE"/>
    <property type="match status" value="1"/>
</dbReference>
<accession>A0A8J7KL94</accession>
<comment type="caution">
    <text evidence="10">The sequence shown here is derived from an EMBL/GenBank/DDBJ whole genome shotgun (WGS) entry which is preliminary data.</text>
</comment>
<dbReference type="AlphaFoldDB" id="A0A8J7KL94"/>
<dbReference type="InterPro" id="IPR017853">
    <property type="entry name" value="GH"/>
</dbReference>
<dbReference type="PANTHER" id="PTHR22600">
    <property type="entry name" value="BETA-HEXOSAMINIDASE"/>
    <property type="match status" value="1"/>
</dbReference>
<evidence type="ECO:0000256" key="2">
    <source>
        <dbReference type="ARBA" id="ARBA00006285"/>
    </source>
</evidence>
<comment type="similarity">
    <text evidence="2">Belongs to the glycosyl hydrolase 20 family.</text>
</comment>
<dbReference type="Proteomes" id="UP000622552">
    <property type="component" value="Unassembled WGS sequence"/>
</dbReference>
<dbReference type="Pfam" id="PF00728">
    <property type="entry name" value="Glyco_hydro_20"/>
    <property type="match status" value="2"/>
</dbReference>
<dbReference type="GO" id="GO:0004563">
    <property type="term" value="F:beta-N-acetylhexosaminidase activity"/>
    <property type="evidence" value="ECO:0007669"/>
    <property type="project" value="UniProtKB-EC"/>
</dbReference>
<feature type="domain" description="Glycoside hydrolase family 20 catalytic" evidence="8">
    <location>
        <begin position="312"/>
        <end position="450"/>
    </location>
</feature>
<evidence type="ECO:0000256" key="5">
    <source>
        <dbReference type="ARBA" id="ARBA00023295"/>
    </source>
</evidence>
<dbReference type="InterPro" id="IPR015882">
    <property type="entry name" value="HEX_bac_N"/>
</dbReference>
<dbReference type="Gene3D" id="3.20.20.80">
    <property type="entry name" value="Glycosidases"/>
    <property type="match status" value="1"/>
</dbReference>
<proteinExistence type="inferred from homology"/>
<keyword evidence="5 10" id="KW-0326">Glycosidase</keyword>
<dbReference type="GO" id="GO:0030203">
    <property type="term" value="P:glycosaminoglycan metabolic process"/>
    <property type="evidence" value="ECO:0007669"/>
    <property type="project" value="TreeGrafter"/>
</dbReference>